<organism evidence="2 3">
    <name type="scientific">Mycena chlorophos</name>
    <name type="common">Agaric fungus</name>
    <name type="synonym">Agaricus chlorophos</name>
    <dbReference type="NCBI Taxonomy" id="658473"/>
    <lineage>
        <taxon>Eukaryota</taxon>
        <taxon>Fungi</taxon>
        <taxon>Dikarya</taxon>
        <taxon>Basidiomycota</taxon>
        <taxon>Agaricomycotina</taxon>
        <taxon>Agaricomycetes</taxon>
        <taxon>Agaricomycetidae</taxon>
        <taxon>Agaricales</taxon>
        <taxon>Marasmiineae</taxon>
        <taxon>Mycenaceae</taxon>
        <taxon>Mycena</taxon>
    </lineage>
</organism>
<feature type="region of interest" description="Disordered" evidence="1">
    <location>
        <begin position="326"/>
        <end position="396"/>
    </location>
</feature>
<keyword evidence="3" id="KW-1185">Reference proteome</keyword>
<accession>A0ABQ0LCC4</accession>
<protein>
    <submittedName>
        <fullName evidence="2">Uncharacterized protein</fullName>
    </submittedName>
</protein>
<name>A0ABQ0LCC4_MYCCL</name>
<evidence type="ECO:0000256" key="1">
    <source>
        <dbReference type="SAM" id="MobiDB-lite"/>
    </source>
</evidence>
<gene>
    <name evidence="2" type="ORF">MCHLO_05576</name>
</gene>
<dbReference type="Proteomes" id="UP000815677">
    <property type="component" value="Unassembled WGS sequence"/>
</dbReference>
<feature type="compositionally biased region" description="Basic and acidic residues" evidence="1">
    <location>
        <begin position="367"/>
        <end position="376"/>
    </location>
</feature>
<evidence type="ECO:0000313" key="3">
    <source>
        <dbReference type="Proteomes" id="UP000815677"/>
    </source>
</evidence>
<evidence type="ECO:0000313" key="2">
    <source>
        <dbReference type="EMBL" id="GAT48144.1"/>
    </source>
</evidence>
<proteinExistence type="predicted"/>
<dbReference type="EMBL" id="DF844310">
    <property type="protein sequence ID" value="GAT48144.1"/>
    <property type="molecule type" value="Genomic_DNA"/>
</dbReference>
<reference evidence="2" key="1">
    <citation type="submission" date="2014-09" db="EMBL/GenBank/DDBJ databases">
        <title>Genome sequence of the luminous mushroom Mycena chlorophos for searching fungal bioluminescence genes.</title>
        <authorList>
            <person name="Tanaka Y."/>
            <person name="Kasuga D."/>
            <person name="Oba Y."/>
            <person name="Hase S."/>
            <person name="Sato K."/>
            <person name="Oba Y."/>
            <person name="Sakakibara Y."/>
        </authorList>
    </citation>
    <scope>NUCLEOTIDE SEQUENCE</scope>
</reference>
<sequence length="396" mass="44470">MRYCAKRRVHVAGDICKSLRIGTCTHCGWTGVGTSEDAMHYCTVKGNIPINDTKFDNPVERMVFVHDVLHDPFMSKALGNIEDILDELDLVPIPVESILSRHRRRVRAKLHEDDYDILEYLPPSTRDVYVHRSDLDDDEWLVLLAVAAKFKQHHDEDSPLNLRLPSRFTPVQTRQRSAWSQPKGNDWLLEWFTQRTTTLHSTCCRGPLENKQPHVFLTVAGKVKRVDAATGSEVLGTDNYTCNHCKDSGFPKLCSSREWRVVANAFQLPFHYFPRLWLSAHGLFGWSGRVGKKAENETQDGGEPKAGKKVTKAKVMTTTTKAARKVATKATAAQQEGDGKATELPDENVAPKKKPKAGAEMAESEDGIDKAKEINKRKSAAVDDAEVAQTRKKRKT</sequence>